<evidence type="ECO:0000256" key="8">
    <source>
        <dbReference type="ARBA" id="ARBA00022835"/>
    </source>
</evidence>
<keyword evidence="13" id="KW-0464">Manganese</keyword>
<dbReference type="Pfam" id="PF13638">
    <property type="entry name" value="PIN_4"/>
    <property type="match status" value="1"/>
</dbReference>
<dbReference type="InterPro" id="IPR012340">
    <property type="entry name" value="NA-bd_OB-fold"/>
</dbReference>
<dbReference type="PANTHER" id="PTHR23355">
    <property type="entry name" value="RIBONUCLEASE"/>
    <property type="match status" value="1"/>
</dbReference>
<dbReference type="Pfam" id="PF00773">
    <property type="entry name" value="RNB"/>
    <property type="match status" value="1"/>
</dbReference>
<gene>
    <name evidence="22" type="ORF">MEDL_12243</name>
</gene>
<evidence type="ECO:0000256" key="14">
    <source>
        <dbReference type="ARBA" id="ARBA00023242"/>
    </source>
</evidence>
<dbReference type="GO" id="GO:0004519">
    <property type="term" value="F:endonuclease activity"/>
    <property type="evidence" value="ECO:0007669"/>
    <property type="project" value="TreeGrafter"/>
</dbReference>
<dbReference type="InterPro" id="IPR050180">
    <property type="entry name" value="RNR_Ribonuclease"/>
</dbReference>
<dbReference type="GO" id="GO:0003723">
    <property type="term" value="F:RNA binding"/>
    <property type="evidence" value="ECO:0007669"/>
    <property type="project" value="UniProtKB-KW"/>
</dbReference>
<keyword evidence="10" id="KW-0460">Magnesium</keyword>
<keyword evidence="4" id="KW-0698">rRNA processing</keyword>
<accession>A0A8S3QKT5</accession>
<dbReference type="SUPFAM" id="SSF88723">
    <property type="entry name" value="PIN domain-like"/>
    <property type="match status" value="1"/>
</dbReference>
<dbReference type="GO" id="GO:0006364">
    <property type="term" value="P:rRNA processing"/>
    <property type="evidence" value="ECO:0007669"/>
    <property type="project" value="UniProtKB-KW"/>
</dbReference>
<evidence type="ECO:0000256" key="16">
    <source>
        <dbReference type="ARBA" id="ARBA00074777"/>
    </source>
</evidence>
<dbReference type="FunFam" id="2.40.50.140:FF:000125">
    <property type="entry name" value="exosome complex exonuclease RRP44 isoform X1"/>
    <property type="match status" value="1"/>
</dbReference>
<dbReference type="GO" id="GO:0071031">
    <property type="term" value="P:nuclear mRNA surveillance of mRNA 3'-end processing"/>
    <property type="evidence" value="ECO:0007669"/>
    <property type="project" value="TreeGrafter"/>
</dbReference>
<dbReference type="PROSITE" id="PS01175">
    <property type="entry name" value="RIBONUCLEASE_II"/>
    <property type="match status" value="1"/>
</dbReference>
<dbReference type="InterPro" id="IPR029060">
    <property type="entry name" value="PIN-like_dom_sf"/>
</dbReference>
<dbReference type="FunFam" id="2.40.50.690:FF:000002">
    <property type="entry name" value="exosome complex exonuclease RRP44 isoform X1"/>
    <property type="match status" value="1"/>
</dbReference>
<dbReference type="FunFam" id="2.40.50.700:FF:000001">
    <property type="entry name" value="Exosome complex exonuclease exoribonuclease (Rrp44)"/>
    <property type="match status" value="1"/>
</dbReference>
<dbReference type="PANTHER" id="PTHR23355:SF35">
    <property type="entry name" value="EXOSOME COMPLEX EXONUCLEASE RRP44"/>
    <property type="match status" value="1"/>
</dbReference>
<dbReference type="Pfam" id="PF17215">
    <property type="entry name" value="Rrp44_S1"/>
    <property type="match status" value="1"/>
</dbReference>
<dbReference type="Gene3D" id="2.40.50.140">
    <property type="entry name" value="Nucleic acid-binding proteins"/>
    <property type="match status" value="1"/>
</dbReference>
<comment type="similarity">
    <text evidence="3 19">Belongs to the RNR ribonuclease family.</text>
</comment>
<dbReference type="AlphaFoldDB" id="A0A8S3QKT5"/>
<keyword evidence="7 22" id="KW-0378">Hydrolase</keyword>
<feature type="domain" description="RNB" evidence="21">
    <location>
        <begin position="598"/>
        <end position="930"/>
    </location>
</feature>
<dbReference type="SMART" id="SM00955">
    <property type="entry name" value="RNB"/>
    <property type="match status" value="1"/>
</dbReference>
<evidence type="ECO:0000256" key="20">
    <source>
        <dbReference type="SAM" id="MobiDB-lite"/>
    </source>
</evidence>
<dbReference type="Gene3D" id="2.40.50.700">
    <property type="match status" value="1"/>
</dbReference>
<dbReference type="InterPro" id="IPR022966">
    <property type="entry name" value="RNase_II/R_CS"/>
</dbReference>
<dbReference type="Gene3D" id="2.40.50.690">
    <property type="match status" value="1"/>
</dbReference>
<comment type="caution">
    <text evidence="22">The sequence shown here is derived from an EMBL/GenBank/DDBJ whole genome shotgun (WGS) entry which is preliminary data.</text>
</comment>
<dbReference type="GO" id="GO:0000177">
    <property type="term" value="C:cytoplasmic exosome (RNase complex)"/>
    <property type="evidence" value="ECO:0007669"/>
    <property type="project" value="TreeGrafter"/>
</dbReference>
<dbReference type="GO" id="GO:0000176">
    <property type="term" value="C:nuclear exosome (RNase complex)"/>
    <property type="evidence" value="ECO:0007669"/>
    <property type="project" value="UniProtKB-ARBA"/>
</dbReference>
<evidence type="ECO:0000256" key="11">
    <source>
        <dbReference type="ARBA" id="ARBA00022884"/>
    </source>
</evidence>
<sequence length="1091" mass="125046">MSSLKFLNLNFGIAESTHPVWDSVGQNMIEIRKATTKVRMLTGTYMVQAGQNMIEIRKVTTKVRMLTGTYMVQADKHKFSQYTIDPTCLLCHREIEDILHVLTQCPVLGSERKEYFTPIKQLVTENSPPGTWELLFNNKLAVTQLVLDCTKYMKQLGFKEELILKKMLTTKTFIKKTKKGSIIKIVREHYLRDDITCGCQSCTICDKNDVKPLESKPVNKSKLCKKSHYLILDTNVVFHQIRHRSAPAYKRVKDFIANPDKHFYTFCNEFNKDTYVERQKGESANDRNDRAIREASLWYKRHLEDHSSEDIDIVLLTNDEDNRTKAKAEGLQSFTVQEYVKSLKDCGSIVDRLSSTGSHMKFGDKIMYPEHLPLSTIQRGIKTGKYLQGSYMASRENYLEANVSVHDQDRMIFVQGHQNLNRAVKDDIVAIELLPEEEWSCPSSMVLEETEEKADEDNMEIEEKQMRKNKVPTGKIVGIIKRNWRQYCGILQPSALKESTRHIFTPADRRIPRIRIETRQAHDLASQRIVVAIDNWPRNSRYPQGHFVRKLGNIGDKDTENEVLLLEHDVPHSKFSEAVLSFLPKMPWSITDEDRKKRRDLRHIDICSVDPPGCTDIDDALHCRELDNGNLEVGVHIADVSHFIRPGNAMDKEAAKRGTTVYLVDNRIDMVPELLSSNLCSLRSNVERFAFSVLWEMTKEAEIVKIDFTKSIILSKASLTYAEAQMRIDDPAMTDNTTKSLRWLNKLAKILKQRRIDNGALTLASSEVRFNIDSETHDPIDVQTKQIRDTNSMVEEFMLLANVATAEKTLREFPNCAMLRRHPAPPPSNFEPLIKAAESKGFKLDVSKGKTFADSIKGAVIPNDPYFNTMLRMMATRCMMQAVYFCSGMLPESEYFHYGLAAPIYTHFTSPIRRYSDIIVHRLLAVCIGADTSYPDLLEKHKSQLLSNNLNYRHKMAQYAGRASVNLHTHIFFKNRAVDEEGYVLFIRKNALQILIPKYGLEGTLYINKEKSGVTFTFNEEENTQSCGDVTLHVFDRVVIQISIDRSNVQHLKLCLKLVKPEISGFSVPPAPKQDIKEESKDEPPKKKIKT</sequence>
<keyword evidence="6" id="KW-0540">Nuclease</keyword>
<evidence type="ECO:0000256" key="7">
    <source>
        <dbReference type="ARBA" id="ARBA00022801"/>
    </source>
</evidence>
<keyword evidence="8" id="KW-0271">Exosome</keyword>
<organism evidence="22 23">
    <name type="scientific">Mytilus edulis</name>
    <name type="common">Blue mussel</name>
    <dbReference type="NCBI Taxonomy" id="6550"/>
    <lineage>
        <taxon>Eukaryota</taxon>
        <taxon>Metazoa</taxon>
        <taxon>Spiralia</taxon>
        <taxon>Lophotrochozoa</taxon>
        <taxon>Mollusca</taxon>
        <taxon>Bivalvia</taxon>
        <taxon>Autobranchia</taxon>
        <taxon>Pteriomorphia</taxon>
        <taxon>Mytilida</taxon>
        <taxon>Mytiloidea</taxon>
        <taxon>Mytilidae</taxon>
        <taxon>Mytilinae</taxon>
        <taxon>Mytilus</taxon>
    </lineage>
</organism>
<dbReference type="InterPro" id="IPR033771">
    <property type="entry name" value="Rrp44_CSD1"/>
</dbReference>
<evidence type="ECO:0000256" key="13">
    <source>
        <dbReference type="ARBA" id="ARBA00023211"/>
    </source>
</evidence>
<dbReference type="CDD" id="cd09862">
    <property type="entry name" value="PIN_Rrp44-like"/>
    <property type="match status" value="1"/>
</dbReference>
<evidence type="ECO:0000256" key="19">
    <source>
        <dbReference type="RuleBase" id="RU003901"/>
    </source>
</evidence>
<comment type="subunit">
    <text evidence="15">Component of the RNA exosome complex; within the complex interacts with EXOSC4, EXOSC7 and EXOSC9 of the exosome core complex (Exo-9). The catalytically inactive RNA exosome core complex (Exo-9) associates with the catalytic subunit EXOSC10/RRP6. Exo-9 may associate with DIS3 to form the nucleolar exosome complex, or DIS3L to form the cytoplasmic exosome complex. Exo-9 is formed by a hexameric base ring consisting of the heterodimers EXOSC4-EXOSC9, EXOSC5-EXOSC8 and EXOSC6-EXOSC7, and a cap ring consisting of EXOSC1, EXOSC2 and EXOSC3; DIS3 associates with the base ring of Exo-9. The RNA exosome complex associates with cofactors C1D/RRP47, MPHOSPH6/MPP6 and MTREX/MTR4. Interacts with DHX34; the interaction is RNA-independent.</text>
</comment>
<evidence type="ECO:0000256" key="10">
    <source>
        <dbReference type="ARBA" id="ARBA00022842"/>
    </source>
</evidence>
<protein>
    <recommendedName>
        <fullName evidence="16">Exosome complex exonuclease RRP44</fullName>
    </recommendedName>
    <alternativeName>
        <fullName evidence="17">Protein DIS3 homolog</fullName>
    </alternativeName>
    <alternativeName>
        <fullName evidence="18">Ribosomal RNA-processing protein 44</fullName>
    </alternativeName>
</protein>
<dbReference type="GO" id="GO:0016075">
    <property type="term" value="P:rRNA catabolic process"/>
    <property type="evidence" value="ECO:0007669"/>
    <property type="project" value="TreeGrafter"/>
</dbReference>
<keyword evidence="11" id="KW-0694">RNA-binding</keyword>
<dbReference type="InterPro" id="IPR041505">
    <property type="entry name" value="Dis3_CSD2"/>
</dbReference>
<keyword evidence="23" id="KW-1185">Reference proteome</keyword>
<comment type="cofactor">
    <cofactor evidence="1">
        <name>Mn(2+)</name>
        <dbReference type="ChEBI" id="CHEBI:29035"/>
    </cofactor>
</comment>
<evidence type="ECO:0000256" key="2">
    <source>
        <dbReference type="ARBA" id="ARBA00004642"/>
    </source>
</evidence>
<dbReference type="OrthoDB" id="372421at2759"/>
<dbReference type="InterPro" id="IPR033770">
    <property type="entry name" value="RRP44_S1"/>
</dbReference>
<keyword evidence="5" id="KW-0597">Phosphoprotein</keyword>
<evidence type="ECO:0000256" key="3">
    <source>
        <dbReference type="ARBA" id="ARBA00005785"/>
    </source>
</evidence>
<evidence type="ECO:0000256" key="9">
    <source>
        <dbReference type="ARBA" id="ARBA00022839"/>
    </source>
</evidence>
<evidence type="ECO:0000256" key="4">
    <source>
        <dbReference type="ARBA" id="ARBA00022552"/>
    </source>
</evidence>
<feature type="compositionally biased region" description="Basic and acidic residues" evidence="20">
    <location>
        <begin position="1074"/>
        <end position="1091"/>
    </location>
</feature>
<feature type="region of interest" description="Disordered" evidence="20">
    <location>
        <begin position="1066"/>
        <end position="1091"/>
    </location>
</feature>
<evidence type="ECO:0000256" key="5">
    <source>
        <dbReference type="ARBA" id="ARBA00022553"/>
    </source>
</evidence>
<proteinExistence type="inferred from homology"/>
<keyword evidence="12" id="KW-0007">Acetylation</keyword>
<dbReference type="Gene3D" id="3.40.50.1010">
    <property type="entry name" value="5'-nuclease"/>
    <property type="match status" value="2"/>
</dbReference>
<reference evidence="22" key="1">
    <citation type="submission" date="2021-03" db="EMBL/GenBank/DDBJ databases">
        <authorList>
            <person name="Bekaert M."/>
        </authorList>
    </citation>
    <scope>NUCLEOTIDE SEQUENCE</scope>
</reference>
<dbReference type="SUPFAM" id="SSF50249">
    <property type="entry name" value="Nucleic acid-binding proteins"/>
    <property type="match status" value="3"/>
</dbReference>
<evidence type="ECO:0000259" key="21">
    <source>
        <dbReference type="SMART" id="SM00955"/>
    </source>
</evidence>
<evidence type="ECO:0000256" key="17">
    <source>
        <dbReference type="ARBA" id="ARBA00077221"/>
    </source>
</evidence>
<dbReference type="InterPro" id="IPR001900">
    <property type="entry name" value="RNase_II/R"/>
</dbReference>
<dbReference type="GO" id="GO:0000175">
    <property type="term" value="F:3'-5'-RNA exonuclease activity"/>
    <property type="evidence" value="ECO:0007669"/>
    <property type="project" value="TreeGrafter"/>
</dbReference>
<evidence type="ECO:0000256" key="1">
    <source>
        <dbReference type="ARBA" id="ARBA00001936"/>
    </source>
</evidence>
<keyword evidence="9" id="KW-0269">Exonuclease</keyword>
<dbReference type="EMBL" id="CAJPWZ010000647">
    <property type="protein sequence ID" value="CAG2197397.1"/>
    <property type="molecule type" value="Genomic_DNA"/>
</dbReference>
<comment type="subcellular location">
    <subcellularLocation>
        <location evidence="2">Nucleus</location>
        <location evidence="2">Nucleoplasm</location>
    </subcellularLocation>
</comment>
<keyword evidence="14" id="KW-0539">Nucleus</keyword>
<evidence type="ECO:0000313" key="22">
    <source>
        <dbReference type="EMBL" id="CAG2197397.1"/>
    </source>
</evidence>
<evidence type="ECO:0000313" key="23">
    <source>
        <dbReference type="Proteomes" id="UP000683360"/>
    </source>
</evidence>
<dbReference type="InterPro" id="IPR002716">
    <property type="entry name" value="PIN_dom"/>
</dbReference>
<dbReference type="Pfam" id="PF17849">
    <property type="entry name" value="OB_Dis3"/>
    <property type="match status" value="1"/>
</dbReference>
<evidence type="ECO:0000256" key="15">
    <source>
        <dbReference type="ARBA" id="ARBA00065106"/>
    </source>
</evidence>
<evidence type="ECO:0000256" key="18">
    <source>
        <dbReference type="ARBA" id="ARBA00077930"/>
    </source>
</evidence>
<dbReference type="GO" id="GO:0005654">
    <property type="term" value="C:nucleoplasm"/>
    <property type="evidence" value="ECO:0007669"/>
    <property type="project" value="UniProtKB-SubCell"/>
</dbReference>
<dbReference type="Proteomes" id="UP000683360">
    <property type="component" value="Unassembled WGS sequence"/>
</dbReference>
<dbReference type="Pfam" id="PF17216">
    <property type="entry name" value="Rrp44_CSD1"/>
    <property type="match status" value="1"/>
</dbReference>
<evidence type="ECO:0000256" key="12">
    <source>
        <dbReference type="ARBA" id="ARBA00022990"/>
    </source>
</evidence>
<evidence type="ECO:0000256" key="6">
    <source>
        <dbReference type="ARBA" id="ARBA00022722"/>
    </source>
</evidence>
<name>A0A8S3QKT5_MYTED</name>